<reference evidence="4" key="1">
    <citation type="submission" date="2022-11" db="UniProtKB">
        <authorList>
            <consortium name="WormBaseParasite"/>
        </authorList>
    </citation>
    <scope>IDENTIFICATION</scope>
</reference>
<evidence type="ECO:0000259" key="2">
    <source>
        <dbReference type="Pfam" id="PF02931"/>
    </source>
</evidence>
<sequence length="152" mass="17890">MQIRILVYVLIILAKINYLKAYQGPYTLLTDYLLSSHDRNTPPEDKINVDYDIELVKILEVEELKQRISVFVYIVEQWTDLTLSWDSNNFSQIDRTWLPIDSIWIPDILVYNMLDHVNVLKDIRNPVEIYADGRVVHSYPAVYEVTCEIIIS</sequence>
<dbReference type="InterPro" id="IPR036734">
    <property type="entry name" value="Neur_chan_lig-bd_sf"/>
</dbReference>
<feature type="signal peptide" evidence="1">
    <location>
        <begin position="1"/>
        <end position="21"/>
    </location>
</feature>
<feature type="chain" id="PRO_5036999562" evidence="1">
    <location>
        <begin position="22"/>
        <end position="152"/>
    </location>
</feature>
<evidence type="ECO:0000313" key="3">
    <source>
        <dbReference type="Proteomes" id="UP000887540"/>
    </source>
</evidence>
<dbReference type="Pfam" id="PF02931">
    <property type="entry name" value="Neur_chan_LBD"/>
    <property type="match status" value="1"/>
</dbReference>
<dbReference type="GO" id="GO:0005230">
    <property type="term" value="F:extracellular ligand-gated monoatomic ion channel activity"/>
    <property type="evidence" value="ECO:0007669"/>
    <property type="project" value="InterPro"/>
</dbReference>
<dbReference type="GO" id="GO:0016020">
    <property type="term" value="C:membrane"/>
    <property type="evidence" value="ECO:0007669"/>
    <property type="project" value="InterPro"/>
</dbReference>
<dbReference type="AlphaFoldDB" id="A0A914CT62"/>
<name>A0A914CT62_9BILA</name>
<organism evidence="3 4">
    <name type="scientific">Acrobeloides nanus</name>
    <dbReference type="NCBI Taxonomy" id="290746"/>
    <lineage>
        <taxon>Eukaryota</taxon>
        <taxon>Metazoa</taxon>
        <taxon>Ecdysozoa</taxon>
        <taxon>Nematoda</taxon>
        <taxon>Chromadorea</taxon>
        <taxon>Rhabditida</taxon>
        <taxon>Tylenchina</taxon>
        <taxon>Cephalobomorpha</taxon>
        <taxon>Cephaloboidea</taxon>
        <taxon>Cephalobidae</taxon>
        <taxon>Acrobeloides</taxon>
    </lineage>
</organism>
<accession>A0A914CT62</accession>
<evidence type="ECO:0000256" key="1">
    <source>
        <dbReference type="SAM" id="SignalP"/>
    </source>
</evidence>
<dbReference type="InterPro" id="IPR006202">
    <property type="entry name" value="Neur_chan_lig-bd"/>
</dbReference>
<keyword evidence="1" id="KW-0732">Signal</keyword>
<keyword evidence="3" id="KW-1185">Reference proteome</keyword>
<dbReference type="SUPFAM" id="SSF63712">
    <property type="entry name" value="Nicotinic receptor ligand binding domain-like"/>
    <property type="match status" value="1"/>
</dbReference>
<dbReference type="WBParaSite" id="ACRNAN_scaffold14345.g13681.t1">
    <property type="protein sequence ID" value="ACRNAN_scaffold14345.g13681.t1"/>
    <property type="gene ID" value="ACRNAN_scaffold14345.g13681"/>
</dbReference>
<evidence type="ECO:0000313" key="4">
    <source>
        <dbReference type="WBParaSite" id="ACRNAN_scaffold14345.g13681.t1"/>
    </source>
</evidence>
<feature type="domain" description="Neurotransmitter-gated ion-channel ligand-binding" evidence="2">
    <location>
        <begin position="29"/>
        <end position="151"/>
    </location>
</feature>
<proteinExistence type="predicted"/>
<dbReference type="Gene3D" id="2.70.170.10">
    <property type="entry name" value="Neurotransmitter-gated ion-channel ligand-binding domain"/>
    <property type="match status" value="1"/>
</dbReference>
<protein>
    <submittedName>
        <fullName evidence="4">Neurotransmitter-gated ion-channel ligand-binding domain-containing protein</fullName>
    </submittedName>
</protein>
<dbReference type="CDD" id="cd18989">
    <property type="entry name" value="LGIC_ECD_cation"/>
    <property type="match status" value="1"/>
</dbReference>
<dbReference type="Proteomes" id="UP000887540">
    <property type="component" value="Unplaced"/>
</dbReference>